<name>A0A165CDT1_9BASI</name>
<dbReference type="SUPFAM" id="SSF103473">
    <property type="entry name" value="MFS general substrate transporter"/>
    <property type="match status" value="1"/>
</dbReference>
<feature type="transmembrane region" description="Helical" evidence="4">
    <location>
        <begin position="143"/>
        <end position="161"/>
    </location>
</feature>
<gene>
    <name evidence="6" type="ORF">CALCODRAFT_461466</name>
</gene>
<evidence type="ECO:0000256" key="3">
    <source>
        <dbReference type="SAM" id="MobiDB-lite"/>
    </source>
</evidence>
<feature type="transmembrane region" description="Helical" evidence="4">
    <location>
        <begin position="276"/>
        <end position="299"/>
    </location>
</feature>
<protein>
    <submittedName>
        <fullName evidence="6">MFS general substrate transporter</fullName>
    </submittedName>
</protein>
<evidence type="ECO:0000313" key="7">
    <source>
        <dbReference type="Proteomes" id="UP000076842"/>
    </source>
</evidence>
<keyword evidence="4" id="KW-1133">Transmembrane helix</keyword>
<feature type="transmembrane region" description="Helical" evidence="4">
    <location>
        <begin position="72"/>
        <end position="92"/>
    </location>
</feature>
<feature type="region of interest" description="Disordered" evidence="3">
    <location>
        <begin position="1"/>
        <end position="61"/>
    </location>
</feature>
<evidence type="ECO:0000313" key="6">
    <source>
        <dbReference type="EMBL" id="KZT50637.1"/>
    </source>
</evidence>
<comment type="similarity">
    <text evidence="2">Belongs to the major facilitator superfamily. Monocarboxylate porter (TC 2.A.1.13) family.</text>
</comment>
<sequence length="466" mass="50541">MPWETMDSEMTLHAPGAEGSHEKRSRSAEGSVESPTPRSADAVEKQETPAEGTPSAPPDHLQHVYPEGSLRGWLTVAGAWLCLVCTFGYTNAYGVYQSYYVQTMLPSSSTSAISWIGSLQLFFLFAMGLPTGRLFDAGYFRHMMFAGMVIMVGCLFAQSAAQYDQYYQVFLSQAVGQGIGGGLLYLPAISIISHYFQKRRALAIGIVQSGSSTGGVVFPILLNNLFVNVGYVWAVRITGFIMLGLLAAANILAAPRLAPKKDHPKPDLRRFCTDPPYISAVLGMFLVWWGLFYPFFYIQLFASSHGLSDSYAFYTIAIINAASMLGRTLPNFFADKTGIMPLLVPSTAISGILLLILVACTNMSGVTVFCVLFGLFSGAFISLMAPMFAVMSDHVFEIGIRFGFAIFIMSFAGLTGTPITGALVGNSPPYTWYKPCVFAGVCMLGGTALLTFSWVTLGRKKGQIMV</sequence>
<dbReference type="Proteomes" id="UP000076842">
    <property type="component" value="Unassembled WGS sequence"/>
</dbReference>
<dbReference type="InterPro" id="IPR020846">
    <property type="entry name" value="MFS_dom"/>
</dbReference>
<evidence type="ECO:0000259" key="5">
    <source>
        <dbReference type="PROSITE" id="PS50850"/>
    </source>
</evidence>
<evidence type="ECO:0000256" key="2">
    <source>
        <dbReference type="ARBA" id="ARBA00006727"/>
    </source>
</evidence>
<feature type="transmembrane region" description="Helical" evidence="4">
    <location>
        <begin position="342"/>
        <end position="359"/>
    </location>
</feature>
<feature type="transmembrane region" description="Helical" evidence="4">
    <location>
        <begin position="365"/>
        <end position="390"/>
    </location>
</feature>
<proteinExistence type="inferred from homology"/>
<dbReference type="PANTHER" id="PTHR11360:SF234">
    <property type="entry name" value="MFS-TYPE TRANSPORTER DBAD-RELATED"/>
    <property type="match status" value="1"/>
</dbReference>
<dbReference type="InterPro" id="IPR011701">
    <property type="entry name" value="MFS"/>
</dbReference>
<feature type="transmembrane region" description="Helical" evidence="4">
    <location>
        <begin position="167"/>
        <end position="189"/>
    </location>
</feature>
<feature type="transmembrane region" description="Helical" evidence="4">
    <location>
        <begin position="402"/>
        <end position="425"/>
    </location>
</feature>
<dbReference type="CDD" id="cd17352">
    <property type="entry name" value="MFS_MCT_SLC16"/>
    <property type="match status" value="1"/>
</dbReference>
<dbReference type="GO" id="GO:0022857">
    <property type="term" value="F:transmembrane transporter activity"/>
    <property type="evidence" value="ECO:0007669"/>
    <property type="project" value="InterPro"/>
</dbReference>
<dbReference type="Gene3D" id="1.20.1250.20">
    <property type="entry name" value="MFS general substrate transporter like domains"/>
    <property type="match status" value="2"/>
</dbReference>
<accession>A0A165CDT1</accession>
<feature type="transmembrane region" description="Helical" evidence="4">
    <location>
        <begin position="201"/>
        <end position="221"/>
    </location>
</feature>
<dbReference type="OrthoDB" id="6499973at2759"/>
<dbReference type="EMBL" id="KV424155">
    <property type="protein sequence ID" value="KZT50637.1"/>
    <property type="molecule type" value="Genomic_DNA"/>
</dbReference>
<dbReference type="InParanoid" id="A0A165CDT1"/>
<dbReference type="AlphaFoldDB" id="A0A165CDT1"/>
<dbReference type="InterPro" id="IPR036259">
    <property type="entry name" value="MFS_trans_sf"/>
</dbReference>
<evidence type="ECO:0000256" key="1">
    <source>
        <dbReference type="ARBA" id="ARBA00004141"/>
    </source>
</evidence>
<feature type="transmembrane region" description="Helical" evidence="4">
    <location>
        <begin position="112"/>
        <end position="131"/>
    </location>
</feature>
<dbReference type="GO" id="GO:0016020">
    <property type="term" value="C:membrane"/>
    <property type="evidence" value="ECO:0007669"/>
    <property type="project" value="UniProtKB-SubCell"/>
</dbReference>
<dbReference type="InterPro" id="IPR050327">
    <property type="entry name" value="Proton-linked_MCT"/>
</dbReference>
<reference evidence="6 7" key="1">
    <citation type="journal article" date="2016" name="Mol. Biol. Evol.">
        <title>Comparative Genomics of Early-Diverging Mushroom-Forming Fungi Provides Insights into the Origins of Lignocellulose Decay Capabilities.</title>
        <authorList>
            <person name="Nagy L.G."/>
            <person name="Riley R."/>
            <person name="Tritt A."/>
            <person name="Adam C."/>
            <person name="Daum C."/>
            <person name="Floudas D."/>
            <person name="Sun H."/>
            <person name="Yadav J.S."/>
            <person name="Pangilinan J."/>
            <person name="Larsson K.H."/>
            <person name="Matsuura K."/>
            <person name="Barry K."/>
            <person name="Labutti K."/>
            <person name="Kuo R."/>
            <person name="Ohm R.A."/>
            <person name="Bhattacharya S.S."/>
            <person name="Shirouzu T."/>
            <person name="Yoshinaga Y."/>
            <person name="Martin F.M."/>
            <person name="Grigoriev I.V."/>
            <person name="Hibbett D.S."/>
        </authorList>
    </citation>
    <scope>NUCLEOTIDE SEQUENCE [LARGE SCALE GENOMIC DNA]</scope>
    <source>
        <strain evidence="6 7">HHB12733</strain>
    </source>
</reference>
<dbReference type="Pfam" id="PF07690">
    <property type="entry name" value="MFS_1"/>
    <property type="match status" value="1"/>
</dbReference>
<feature type="transmembrane region" description="Helical" evidence="4">
    <location>
        <begin position="437"/>
        <end position="457"/>
    </location>
</feature>
<feature type="transmembrane region" description="Helical" evidence="4">
    <location>
        <begin position="233"/>
        <end position="255"/>
    </location>
</feature>
<dbReference type="PANTHER" id="PTHR11360">
    <property type="entry name" value="MONOCARBOXYLATE TRANSPORTER"/>
    <property type="match status" value="1"/>
</dbReference>
<keyword evidence="4" id="KW-0812">Transmembrane</keyword>
<feature type="transmembrane region" description="Helical" evidence="4">
    <location>
        <begin position="311"/>
        <end position="330"/>
    </location>
</feature>
<organism evidence="6 7">
    <name type="scientific">Calocera cornea HHB12733</name>
    <dbReference type="NCBI Taxonomy" id="1353952"/>
    <lineage>
        <taxon>Eukaryota</taxon>
        <taxon>Fungi</taxon>
        <taxon>Dikarya</taxon>
        <taxon>Basidiomycota</taxon>
        <taxon>Agaricomycotina</taxon>
        <taxon>Dacrymycetes</taxon>
        <taxon>Dacrymycetales</taxon>
        <taxon>Dacrymycetaceae</taxon>
        <taxon>Calocera</taxon>
    </lineage>
</organism>
<dbReference type="PROSITE" id="PS50850">
    <property type="entry name" value="MFS"/>
    <property type="match status" value="1"/>
</dbReference>
<keyword evidence="7" id="KW-1185">Reference proteome</keyword>
<evidence type="ECO:0000256" key="4">
    <source>
        <dbReference type="SAM" id="Phobius"/>
    </source>
</evidence>
<keyword evidence="4" id="KW-0472">Membrane</keyword>
<comment type="subcellular location">
    <subcellularLocation>
        <location evidence="1">Membrane</location>
        <topology evidence="1">Multi-pass membrane protein</topology>
    </subcellularLocation>
</comment>
<feature type="domain" description="Major facilitator superfamily (MFS) profile" evidence="5">
    <location>
        <begin position="276"/>
        <end position="466"/>
    </location>
</feature>